<gene>
    <name evidence="2" type="ORF">PA27867_0165</name>
</gene>
<proteinExistence type="predicted"/>
<dbReference type="Proteomes" id="UP000092582">
    <property type="component" value="Chromosome 1"/>
</dbReference>
<sequence>MDLHAIISMLSEIFTIVGLLVGLPLYIAGVSVRGFGGRWVQTDGVVAATASGPVIRWFDSTGEVHEALADSHETEHLDPGDDVTVWFSARSPERCRTHSPDHDGKALRLTGLILLALGVASAILGVVLLFL</sequence>
<evidence type="ECO:0000313" key="2">
    <source>
        <dbReference type="EMBL" id="ANP71140.1"/>
    </source>
</evidence>
<dbReference type="RefSeq" id="WP_066591856.1">
    <property type="nucleotide sequence ID" value="NZ_CP016282.1"/>
</dbReference>
<dbReference type="AlphaFoldDB" id="A0A1B1BEZ5"/>
<organism evidence="2 3">
    <name type="scientific">Cryobacterium arcticum</name>
    <dbReference type="NCBI Taxonomy" id="670052"/>
    <lineage>
        <taxon>Bacteria</taxon>
        <taxon>Bacillati</taxon>
        <taxon>Actinomycetota</taxon>
        <taxon>Actinomycetes</taxon>
        <taxon>Micrococcales</taxon>
        <taxon>Microbacteriaceae</taxon>
        <taxon>Cryobacterium</taxon>
    </lineage>
</organism>
<accession>A0A1B1BEZ5</accession>
<feature type="transmembrane region" description="Helical" evidence="1">
    <location>
        <begin position="6"/>
        <end position="28"/>
    </location>
</feature>
<dbReference type="KEGG" id="cart:PA27867_0165"/>
<protein>
    <submittedName>
        <fullName evidence="2">Putative sortase-sorted membrane protein</fullName>
    </submittedName>
</protein>
<keyword evidence="1" id="KW-1133">Transmembrane helix</keyword>
<dbReference type="STRING" id="670052.PA27867_0165"/>
<keyword evidence="1" id="KW-0472">Membrane</keyword>
<evidence type="ECO:0000256" key="1">
    <source>
        <dbReference type="SAM" id="Phobius"/>
    </source>
</evidence>
<dbReference type="EMBL" id="CP016282">
    <property type="protein sequence ID" value="ANP71140.1"/>
    <property type="molecule type" value="Genomic_DNA"/>
</dbReference>
<keyword evidence="3" id="KW-1185">Reference proteome</keyword>
<reference evidence="2 3" key="1">
    <citation type="submission" date="2016-06" db="EMBL/GenBank/DDBJ databases">
        <title>Genome sequencing of Cryobacterium arcticum PAMC 27867.</title>
        <authorList>
            <person name="Lee J."/>
            <person name="Kim O.-S."/>
        </authorList>
    </citation>
    <scope>NUCLEOTIDE SEQUENCE [LARGE SCALE GENOMIC DNA]</scope>
    <source>
        <strain evidence="2 3">PAMC 27867</strain>
    </source>
</reference>
<evidence type="ECO:0000313" key="3">
    <source>
        <dbReference type="Proteomes" id="UP000092582"/>
    </source>
</evidence>
<keyword evidence="1" id="KW-0812">Transmembrane</keyword>
<feature type="transmembrane region" description="Helical" evidence="1">
    <location>
        <begin position="106"/>
        <end position="130"/>
    </location>
</feature>
<name>A0A1B1BEZ5_9MICO</name>